<gene>
    <name evidence="3" type="ORF">Zm00014a_027943</name>
</gene>
<evidence type="ECO:0000256" key="2">
    <source>
        <dbReference type="SAM" id="Phobius"/>
    </source>
</evidence>
<sequence>PQLGCPRRASPQLAPRAGSTALGPVQPPPSVFLFFYFILFTFCDHSYFI</sequence>
<reference evidence="3 4" key="1">
    <citation type="journal article" date="2018" name="Nat. Genet.">
        <title>Extensive intraspecific gene order and gene structural variations between Mo17 and other maize genomes.</title>
        <authorList>
            <person name="Sun S."/>
            <person name="Zhou Y."/>
            <person name="Chen J."/>
            <person name="Shi J."/>
            <person name="Zhao H."/>
            <person name="Zhao H."/>
            <person name="Song W."/>
            <person name="Zhang M."/>
            <person name="Cui Y."/>
            <person name="Dong X."/>
            <person name="Liu H."/>
            <person name="Ma X."/>
            <person name="Jiao Y."/>
            <person name="Wang B."/>
            <person name="Wei X."/>
            <person name="Stein J.C."/>
            <person name="Glaubitz J.C."/>
            <person name="Lu F."/>
            <person name="Yu G."/>
            <person name="Liang C."/>
            <person name="Fengler K."/>
            <person name="Li B."/>
            <person name="Rafalski A."/>
            <person name="Schnable P.S."/>
            <person name="Ware D.H."/>
            <person name="Buckler E.S."/>
            <person name="Lai J."/>
        </authorList>
    </citation>
    <scope>NUCLEOTIDE SEQUENCE [LARGE SCALE GENOMIC DNA]</scope>
    <source>
        <strain evidence="4">cv. Missouri 17</strain>
        <tissue evidence="3">Seedling</tissue>
    </source>
</reference>
<keyword evidence="2" id="KW-0472">Membrane</keyword>
<dbReference type="Proteomes" id="UP000251960">
    <property type="component" value="Unassembled WGS sequence"/>
</dbReference>
<feature type="region of interest" description="Disordered" evidence="1">
    <location>
        <begin position="1"/>
        <end position="24"/>
    </location>
</feature>
<comment type="caution">
    <text evidence="3">The sequence shown here is derived from an EMBL/GenBank/DDBJ whole genome shotgun (WGS) entry which is preliminary data.</text>
</comment>
<keyword evidence="2" id="KW-1133">Transmembrane helix</keyword>
<organism evidence="3 4">
    <name type="scientific">Zea mays</name>
    <name type="common">Maize</name>
    <dbReference type="NCBI Taxonomy" id="4577"/>
    <lineage>
        <taxon>Eukaryota</taxon>
        <taxon>Viridiplantae</taxon>
        <taxon>Streptophyta</taxon>
        <taxon>Embryophyta</taxon>
        <taxon>Tracheophyta</taxon>
        <taxon>Spermatophyta</taxon>
        <taxon>Magnoliopsida</taxon>
        <taxon>Liliopsida</taxon>
        <taxon>Poales</taxon>
        <taxon>Poaceae</taxon>
        <taxon>PACMAD clade</taxon>
        <taxon>Panicoideae</taxon>
        <taxon>Andropogonodae</taxon>
        <taxon>Andropogoneae</taxon>
        <taxon>Tripsacinae</taxon>
        <taxon>Zea</taxon>
    </lineage>
</organism>
<accession>A0A3L6D8J3</accession>
<feature type="non-terminal residue" evidence="3">
    <location>
        <position position="1"/>
    </location>
</feature>
<evidence type="ECO:0000256" key="1">
    <source>
        <dbReference type="SAM" id="MobiDB-lite"/>
    </source>
</evidence>
<feature type="transmembrane region" description="Helical" evidence="2">
    <location>
        <begin position="31"/>
        <end position="48"/>
    </location>
</feature>
<evidence type="ECO:0000313" key="3">
    <source>
        <dbReference type="EMBL" id="PWZ03961.1"/>
    </source>
</evidence>
<dbReference type="EMBL" id="NCVQ01001432">
    <property type="protein sequence ID" value="PWZ03961.1"/>
    <property type="molecule type" value="Genomic_DNA"/>
</dbReference>
<proteinExistence type="predicted"/>
<evidence type="ECO:0000313" key="4">
    <source>
        <dbReference type="Proteomes" id="UP000251960"/>
    </source>
</evidence>
<keyword evidence="2" id="KW-0812">Transmembrane</keyword>
<dbReference type="AlphaFoldDB" id="A0A3L6D8J3"/>
<name>A0A3L6D8J3_MAIZE</name>
<protein>
    <submittedName>
        <fullName evidence="3">Uncharacterized protein</fullName>
    </submittedName>
</protein>